<dbReference type="EMBL" id="JBHDLJ010000002">
    <property type="protein sequence ID" value="MFB0833594.1"/>
    <property type="molecule type" value="Genomic_DNA"/>
</dbReference>
<dbReference type="SUPFAM" id="SSF46955">
    <property type="entry name" value="Putative DNA-binding domain"/>
    <property type="match status" value="1"/>
</dbReference>
<evidence type="ECO:0000313" key="2">
    <source>
        <dbReference type="EMBL" id="MFB0833594.1"/>
    </source>
</evidence>
<dbReference type="InterPro" id="IPR010093">
    <property type="entry name" value="SinI_DNA-bd"/>
</dbReference>
<accession>A0ABV4UJ82</accession>
<dbReference type="RefSeq" id="WP_373970760.1">
    <property type="nucleotide sequence ID" value="NZ_JBHDLJ010000002.1"/>
</dbReference>
<keyword evidence="3" id="KW-1185">Reference proteome</keyword>
<feature type="domain" description="Helix-turn-helix" evidence="1">
    <location>
        <begin position="75"/>
        <end position="124"/>
    </location>
</feature>
<sequence>MPSETTALTHTTHHEALTPDDAARLADALGESPDATVFVNGTAVRLPEAAAGAVADLLARLARGEAVTLSTSERLLNTSQAARLAGVSNTYMRRLTDAGTIPVEYRGSHRRVRPRDVQAWLDARAAEKAAGAEPSPSESAT</sequence>
<dbReference type="InterPro" id="IPR041657">
    <property type="entry name" value="HTH_17"/>
</dbReference>
<protein>
    <submittedName>
        <fullName evidence="2">Helix-turn-helix domain-containing protein</fullName>
    </submittedName>
</protein>
<comment type="caution">
    <text evidence="2">The sequence shown here is derived from an EMBL/GenBank/DDBJ whole genome shotgun (WGS) entry which is preliminary data.</text>
</comment>
<evidence type="ECO:0000259" key="1">
    <source>
        <dbReference type="Pfam" id="PF12728"/>
    </source>
</evidence>
<dbReference type="InterPro" id="IPR009061">
    <property type="entry name" value="DNA-bd_dom_put_sf"/>
</dbReference>
<organism evidence="2 3">
    <name type="scientific">Arthrobacter halodurans</name>
    <dbReference type="NCBI Taxonomy" id="516699"/>
    <lineage>
        <taxon>Bacteria</taxon>
        <taxon>Bacillati</taxon>
        <taxon>Actinomycetota</taxon>
        <taxon>Actinomycetes</taxon>
        <taxon>Micrococcales</taxon>
        <taxon>Micrococcaceae</taxon>
        <taxon>Arthrobacter</taxon>
    </lineage>
</organism>
<gene>
    <name evidence="2" type="ORF">ACETWP_03255</name>
</gene>
<evidence type="ECO:0000313" key="3">
    <source>
        <dbReference type="Proteomes" id="UP001575652"/>
    </source>
</evidence>
<dbReference type="NCBIfam" id="TIGR01764">
    <property type="entry name" value="excise"/>
    <property type="match status" value="1"/>
</dbReference>
<dbReference type="Gene3D" id="1.10.10.10">
    <property type="entry name" value="Winged helix-like DNA-binding domain superfamily/Winged helix DNA-binding domain"/>
    <property type="match status" value="1"/>
</dbReference>
<proteinExistence type="predicted"/>
<dbReference type="Pfam" id="PF12728">
    <property type="entry name" value="HTH_17"/>
    <property type="match status" value="1"/>
</dbReference>
<name>A0ABV4UJ82_9MICC</name>
<reference evidence="2 3" key="1">
    <citation type="submission" date="2024-09" db="EMBL/GenBank/DDBJ databases">
        <authorList>
            <person name="Salinas-Garcia M.A."/>
            <person name="Prieme A."/>
        </authorList>
    </citation>
    <scope>NUCLEOTIDE SEQUENCE [LARGE SCALE GENOMIC DNA]</scope>
    <source>
        <strain evidence="2 3">DSM 21081</strain>
    </source>
</reference>
<dbReference type="InterPro" id="IPR036388">
    <property type="entry name" value="WH-like_DNA-bd_sf"/>
</dbReference>
<dbReference type="Proteomes" id="UP001575652">
    <property type="component" value="Unassembled WGS sequence"/>
</dbReference>